<dbReference type="CDD" id="cd01647">
    <property type="entry name" value="RT_LTR"/>
    <property type="match status" value="1"/>
</dbReference>
<dbReference type="GO" id="GO:0003964">
    <property type="term" value="F:RNA-directed DNA polymerase activity"/>
    <property type="evidence" value="ECO:0007669"/>
    <property type="project" value="UniProtKB-KW"/>
</dbReference>
<dbReference type="AlphaFoldDB" id="A0A1X7US06"/>
<evidence type="ECO:0000256" key="2">
    <source>
        <dbReference type="ARBA" id="ARBA00022679"/>
    </source>
</evidence>
<keyword evidence="5" id="KW-0255">Endonuclease</keyword>
<feature type="domain" description="Reverse transcriptase" evidence="8">
    <location>
        <begin position="130"/>
        <end position="230"/>
    </location>
</feature>
<evidence type="ECO:0000256" key="6">
    <source>
        <dbReference type="ARBA" id="ARBA00022801"/>
    </source>
</evidence>
<evidence type="ECO:0000256" key="3">
    <source>
        <dbReference type="ARBA" id="ARBA00022695"/>
    </source>
</evidence>
<dbReference type="Pfam" id="PF00078">
    <property type="entry name" value="RVT_1"/>
    <property type="match status" value="1"/>
</dbReference>
<dbReference type="InParanoid" id="A0A1X7US06"/>
<dbReference type="GO" id="GO:0008233">
    <property type="term" value="F:peptidase activity"/>
    <property type="evidence" value="ECO:0007669"/>
    <property type="project" value="UniProtKB-KW"/>
</dbReference>
<dbReference type="InterPro" id="IPR043128">
    <property type="entry name" value="Rev_trsase/Diguanyl_cyclase"/>
</dbReference>
<feature type="domain" description="Integrase zinc-binding" evidence="10">
    <location>
        <begin position="483"/>
        <end position="531"/>
    </location>
</feature>
<evidence type="ECO:0000256" key="1">
    <source>
        <dbReference type="ARBA" id="ARBA00022670"/>
    </source>
</evidence>
<evidence type="ECO:0000256" key="7">
    <source>
        <dbReference type="ARBA" id="ARBA00022918"/>
    </source>
</evidence>
<evidence type="ECO:0000256" key="4">
    <source>
        <dbReference type="ARBA" id="ARBA00022722"/>
    </source>
</evidence>
<dbReference type="PANTHER" id="PTHR37984:SF5">
    <property type="entry name" value="PROTEIN NYNRIN-LIKE"/>
    <property type="match status" value="1"/>
</dbReference>
<dbReference type="GO" id="GO:0004519">
    <property type="term" value="F:endonuclease activity"/>
    <property type="evidence" value="ECO:0007669"/>
    <property type="project" value="UniProtKB-KW"/>
</dbReference>
<dbReference type="GO" id="GO:0006508">
    <property type="term" value="P:proteolysis"/>
    <property type="evidence" value="ECO:0007669"/>
    <property type="project" value="UniProtKB-KW"/>
</dbReference>
<dbReference type="Gene3D" id="3.30.70.270">
    <property type="match status" value="2"/>
</dbReference>
<dbReference type="FunFam" id="3.10.20.370:FF:000001">
    <property type="entry name" value="Retrovirus-related Pol polyprotein from transposon 17.6-like protein"/>
    <property type="match status" value="1"/>
</dbReference>
<name>A0A1X7US06_AMPQE</name>
<dbReference type="InterPro" id="IPR041373">
    <property type="entry name" value="RT_RNaseH"/>
</dbReference>
<dbReference type="CDD" id="cd09274">
    <property type="entry name" value="RNase_HI_RT_Ty3"/>
    <property type="match status" value="1"/>
</dbReference>
<evidence type="ECO:0008006" key="12">
    <source>
        <dbReference type="Google" id="ProtNLM"/>
    </source>
</evidence>
<dbReference type="SUPFAM" id="SSF56672">
    <property type="entry name" value="DNA/RNA polymerases"/>
    <property type="match status" value="1"/>
</dbReference>
<evidence type="ECO:0000259" key="9">
    <source>
        <dbReference type="Pfam" id="PF17917"/>
    </source>
</evidence>
<sequence>MKGNLHIDTHEKEGGMITMLKTGVPTLLTSDERRQQLGAIFRKNGATVPEKILECALEFHRVFSLEEMEKGSVKGVEHTIDTEDNKPIKEAVRCVPFALREKISKMVEEMMKDGVISSSSSPWASPVVIVRKKDGSLRFCVDYQRLNAITRKDMFPLPRIDDLLDQLQGKCICSTFDARKGYWQIPVSEDSKQKIAFVTHDGLFEFNVMPFSLCNAPATFQRLMQQILTGLGIWRSIGFTYGKCSNDWRSMALSYIPKSVNWHSLRAVRGFIGLCSYYQKFVPSFAKIASPFHQLLHFSKPFVLHTDASGEGLGAVLEQVQDDGTSHPIAYASRTVSPHERRYGITELEAFGMTTVYTDHSPVRSLLYAKHSSGKLARWSQAVSEYDLEIHYRPGRQNANADALSRSPLQAKMGSSSSETIQIATITTSDEEKEYAKLQQEDPELQQVLISLKGDDKPDDFVLANDMLYYCGSKEGNPLRLCVPLAKREQLLKSAHSGNFAGHFSGRAIYNSLAKKYWWKGMYRDALSHCKG</sequence>
<feature type="domain" description="Reverse transcriptase RNase H-like" evidence="9">
    <location>
        <begin position="298"/>
        <end position="386"/>
    </location>
</feature>
<dbReference type="EnsemblMetazoa" id="Aqu2.1.30451_001">
    <property type="protein sequence ID" value="Aqu2.1.30451_001"/>
    <property type="gene ID" value="Aqu2.1.30451"/>
</dbReference>
<evidence type="ECO:0000259" key="10">
    <source>
        <dbReference type="Pfam" id="PF17921"/>
    </source>
</evidence>
<evidence type="ECO:0000259" key="8">
    <source>
        <dbReference type="Pfam" id="PF00078"/>
    </source>
</evidence>
<dbReference type="InterPro" id="IPR050951">
    <property type="entry name" value="Retrovirus_Pol_polyprotein"/>
</dbReference>
<dbReference type="Pfam" id="PF17921">
    <property type="entry name" value="Integrase_H2C2"/>
    <property type="match status" value="1"/>
</dbReference>
<dbReference type="InterPro" id="IPR043502">
    <property type="entry name" value="DNA/RNA_pol_sf"/>
</dbReference>
<dbReference type="Gene3D" id="1.10.340.70">
    <property type="match status" value="1"/>
</dbReference>
<protein>
    <recommendedName>
        <fullName evidence="12">Reverse transcriptase/retrotransposon-derived protein RNase H-like domain-containing protein</fullName>
    </recommendedName>
</protein>
<dbReference type="Gene3D" id="3.10.10.10">
    <property type="entry name" value="HIV Type 1 Reverse Transcriptase, subunit A, domain 1"/>
    <property type="match status" value="1"/>
</dbReference>
<keyword evidence="7" id="KW-0695">RNA-directed DNA polymerase</keyword>
<keyword evidence="6" id="KW-0378">Hydrolase</keyword>
<dbReference type="Pfam" id="PF17917">
    <property type="entry name" value="RT_RNaseH"/>
    <property type="match status" value="1"/>
</dbReference>
<dbReference type="eggNOG" id="KOG0017">
    <property type="taxonomic scope" value="Eukaryota"/>
</dbReference>
<keyword evidence="1" id="KW-0645">Protease</keyword>
<keyword evidence="4" id="KW-0540">Nuclease</keyword>
<dbReference type="FunCoup" id="A0A1X7US06">
    <property type="interactions" value="11"/>
</dbReference>
<evidence type="ECO:0000313" key="11">
    <source>
        <dbReference type="EnsemblMetazoa" id="Aqu2.1.30451_001"/>
    </source>
</evidence>
<dbReference type="PANTHER" id="PTHR37984">
    <property type="entry name" value="PROTEIN CBG26694"/>
    <property type="match status" value="1"/>
</dbReference>
<keyword evidence="2" id="KW-0808">Transferase</keyword>
<organism evidence="11">
    <name type="scientific">Amphimedon queenslandica</name>
    <name type="common">Sponge</name>
    <dbReference type="NCBI Taxonomy" id="400682"/>
    <lineage>
        <taxon>Eukaryota</taxon>
        <taxon>Metazoa</taxon>
        <taxon>Porifera</taxon>
        <taxon>Demospongiae</taxon>
        <taxon>Heteroscleromorpha</taxon>
        <taxon>Haplosclerida</taxon>
        <taxon>Niphatidae</taxon>
        <taxon>Amphimedon</taxon>
    </lineage>
</organism>
<accession>A0A1X7US06</accession>
<dbReference type="InterPro" id="IPR000477">
    <property type="entry name" value="RT_dom"/>
</dbReference>
<reference evidence="11" key="1">
    <citation type="submission" date="2017-05" db="UniProtKB">
        <authorList>
            <consortium name="EnsemblMetazoa"/>
        </authorList>
    </citation>
    <scope>IDENTIFICATION</scope>
</reference>
<proteinExistence type="predicted"/>
<keyword evidence="3" id="KW-0548">Nucleotidyltransferase</keyword>
<dbReference type="FunFam" id="3.10.10.10:FF:000007">
    <property type="entry name" value="Retrovirus-related Pol polyprotein from transposon 17.6-like Protein"/>
    <property type="match status" value="1"/>
</dbReference>
<evidence type="ECO:0000256" key="5">
    <source>
        <dbReference type="ARBA" id="ARBA00022759"/>
    </source>
</evidence>
<dbReference type="InterPro" id="IPR041588">
    <property type="entry name" value="Integrase_H2C2"/>
</dbReference>